<dbReference type="Proteomes" id="UP000619293">
    <property type="component" value="Unassembled WGS sequence"/>
</dbReference>
<name>A0A8J3K2A1_9ACTN</name>
<gene>
    <name evidence="1" type="ORF">Cch02nite_25470</name>
</gene>
<dbReference type="Pfam" id="PF14539">
    <property type="entry name" value="DUF4442"/>
    <property type="match status" value="1"/>
</dbReference>
<dbReference type="EMBL" id="BONG01000012">
    <property type="protein sequence ID" value="GIF89103.1"/>
    <property type="molecule type" value="Genomic_DNA"/>
</dbReference>
<organism evidence="1 2">
    <name type="scientific">Catellatospora chokoriensis</name>
    <dbReference type="NCBI Taxonomy" id="310353"/>
    <lineage>
        <taxon>Bacteria</taxon>
        <taxon>Bacillati</taxon>
        <taxon>Actinomycetota</taxon>
        <taxon>Actinomycetes</taxon>
        <taxon>Micromonosporales</taxon>
        <taxon>Micromonosporaceae</taxon>
        <taxon>Catellatospora</taxon>
    </lineage>
</organism>
<proteinExistence type="predicted"/>
<dbReference type="InterPro" id="IPR029069">
    <property type="entry name" value="HotDog_dom_sf"/>
</dbReference>
<dbReference type="InterPro" id="IPR027961">
    <property type="entry name" value="DUF4442"/>
</dbReference>
<evidence type="ECO:0000313" key="2">
    <source>
        <dbReference type="Proteomes" id="UP000619293"/>
    </source>
</evidence>
<protein>
    <submittedName>
        <fullName evidence="1">DUF4442 domain-containing protein</fullName>
    </submittedName>
</protein>
<sequence>MGNMAGMTIDATAVAEGLLGTVPFARTLGIRFTEITVDADGVRAVATLPDDPAVHNHVGGPHAGAMFSLGETASGAIVLAAFGDQLHRATPLAVRAGIAYQKLAMGVVSATATLSRPPADVVAELDAGQRPEFEVNVVIANAEGITTGELAITWTLRPNR</sequence>
<dbReference type="SUPFAM" id="SSF54637">
    <property type="entry name" value="Thioesterase/thiol ester dehydrase-isomerase"/>
    <property type="match status" value="1"/>
</dbReference>
<keyword evidence="2" id="KW-1185">Reference proteome</keyword>
<evidence type="ECO:0000313" key="1">
    <source>
        <dbReference type="EMBL" id="GIF89103.1"/>
    </source>
</evidence>
<dbReference type="AlphaFoldDB" id="A0A8J3K2A1"/>
<dbReference type="Gene3D" id="3.10.129.10">
    <property type="entry name" value="Hotdog Thioesterase"/>
    <property type="match status" value="1"/>
</dbReference>
<accession>A0A8J3K2A1</accession>
<reference evidence="1 2" key="1">
    <citation type="submission" date="2021-01" db="EMBL/GenBank/DDBJ databases">
        <title>Whole genome shotgun sequence of Catellatospora chokoriensis NBRC 107358.</title>
        <authorList>
            <person name="Komaki H."/>
            <person name="Tamura T."/>
        </authorList>
    </citation>
    <scope>NUCLEOTIDE SEQUENCE [LARGE SCALE GENOMIC DNA]</scope>
    <source>
        <strain evidence="1 2">NBRC 107358</strain>
    </source>
</reference>
<comment type="caution">
    <text evidence="1">The sequence shown here is derived from an EMBL/GenBank/DDBJ whole genome shotgun (WGS) entry which is preliminary data.</text>
</comment>